<organism evidence="4 5">
    <name type="scientific">Pseudovibrio denitrificans</name>
    <dbReference type="NCBI Taxonomy" id="258256"/>
    <lineage>
        <taxon>Bacteria</taxon>
        <taxon>Pseudomonadati</taxon>
        <taxon>Pseudomonadota</taxon>
        <taxon>Alphaproteobacteria</taxon>
        <taxon>Hyphomicrobiales</taxon>
        <taxon>Stappiaceae</taxon>
        <taxon>Pseudovibrio</taxon>
    </lineage>
</organism>
<dbReference type="PROSITE" id="PS00134">
    <property type="entry name" value="TRYPSIN_HIS"/>
    <property type="match status" value="1"/>
</dbReference>
<keyword evidence="5" id="KW-1185">Reference proteome</keyword>
<proteinExistence type="predicted"/>
<accession>A0A1I6YHP9</accession>
<dbReference type="EMBL" id="FPBD01000001">
    <property type="protein sequence ID" value="SFT50049.1"/>
    <property type="molecule type" value="Genomic_DNA"/>
</dbReference>
<dbReference type="PANTHER" id="PTHR15462">
    <property type="entry name" value="SERINE PROTEASE"/>
    <property type="match status" value="1"/>
</dbReference>
<dbReference type="PROSITE" id="PS50240">
    <property type="entry name" value="TRYPSIN_DOM"/>
    <property type="match status" value="1"/>
</dbReference>
<dbReference type="AlphaFoldDB" id="A0A1I6YHP9"/>
<dbReference type="InterPro" id="IPR050966">
    <property type="entry name" value="Glutamyl_endopeptidase"/>
</dbReference>
<dbReference type="InterPro" id="IPR018114">
    <property type="entry name" value="TRYPSIN_HIS"/>
</dbReference>
<feature type="signal peptide" evidence="2">
    <location>
        <begin position="1"/>
        <end position="27"/>
    </location>
</feature>
<reference evidence="5" key="1">
    <citation type="submission" date="2016-10" db="EMBL/GenBank/DDBJ databases">
        <authorList>
            <person name="Varghese N."/>
            <person name="Submissions S."/>
        </authorList>
    </citation>
    <scope>NUCLEOTIDE SEQUENCE [LARGE SCALE GENOMIC DNA]</scope>
    <source>
        <strain evidence="5">DSM 17465</strain>
    </source>
</reference>
<dbReference type="InterPro" id="IPR001314">
    <property type="entry name" value="Peptidase_S1A"/>
</dbReference>
<dbReference type="PANTHER" id="PTHR15462:SF8">
    <property type="entry name" value="SERINE PROTEASE"/>
    <property type="match status" value="1"/>
</dbReference>
<dbReference type="Gene3D" id="2.40.10.10">
    <property type="entry name" value="Trypsin-like serine proteases"/>
    <property type="match status" value="2"/>
</dbReference>
<evidence type="ECO:0000313" key="5">
    <source>
        <dbReference type="Proteomes" id="UP000183371"/>
    </source>
</evidence>
<dbReference type="Proteomes" id="UP000183371">
    <property type="component" value="Unassembled WGS sequence"/>
</dbReference>
<protein>
    <submittedName>
        <fullName evidence="4">V8-like Glu-specific endopeptidase</fullName>
    </submittedName>
</protein>
<dbReference type="InterPro" id="IPR009003">
    <property type="entry name" value="Peptidase_S1_PA"/>
</dbReference>
<evidence type="ECO:0000256" key="1">
    <source>
        <dbReference type="ARBA" id="ARBA00022729"/>
    </source>
</evidence>
<dbReference type="PRINTS" id="PR00722">
    <property type="entry name" value="CHYMOTRYPSIN"/>
</dbReference>
<dbReference type="SUPFAM" id="SSF50494">
    <property type="entry name" value="Trypsin-like serine proteases"/>
    <property type="match status" value="1"/>
</dbReference>
<dbReference type="Pfam" id="PF13365">
    <property type="entry name" value="Trypsin_2"/>
    <property type="match status" value="1"/>
</dbReference>
<evidence type="ECO:0000259" key="3">
    <source>
        <dbReference type="PROSITE" id="PS50240"/>
    </source>
</evidence>
<dbReference type="InterPro" id="IPR001254">
    <property type="entry name" value="Trypsin_dom"/>
</dbReference>
<feature type="domain" description="Peptidase S1" evidence="3">
    <location>
        <begin position="41"/>
        <end position="262"/>
    </location>
</feature>
<dbReference type="GO" id="GO:0006508">
    <property type="term" value="P:proteolysis"/>
    <property type="evidence" value="ECO:0007669"/>
    <property type="project" value="InterPro"/>
</dbReference>
<gene>
    <name evidence="4" type="ORF">SAMN05444141_101886</name>
</gene>
<evidence type="ECO:0000313" key="4">
    <source>
        <dbReference type="EMBL" id="SFT50049.1"/>
    </source>
</evidence>
<keyword evidence="1 2" id="KW-0732">Signal</keyword>
<name>A0A1I6YHP9_9HYPH</name>
<feature type="chain" id="PRO_5010187717" evidence="2">
    <location>
        <begin position="28"/>
        <end position="262"/>
    </location>
</feature>
<dbReference type="RefSeq" id="WP_167369198.1">
    <property type="nucleotide sequence ID" value="NZ_FPBD01000001.1"/>
</dbReference>
<evidence type="ECO:0000256" key="2">
    <source>
        <dbReference type="SAM" id="SignalP"/>
    </source>
</evidence>
<sequence>MLLNALSKCVLSAALFMVALSAGPSLAQDKSSKSEKFFPGIIGEDNREIIDSWDKPWNAIGRVNVAGFRSRSMCSGTLISDRMVITAAHCLYNARTGKAHVPSKINFVAGVRRDKFIAHTTAACTHLLDGYTFTNRPTLKHAATDVGVIILSKPLDVPPMPVISKAPEVTQNLDLTSAGYARDRPFLLAADKNCKLYKDRGNLWLTSCDTNYGGSGGPVMVEENGQLKLTGIMVASAQNKFSIAVPKNVWAHLLEKTTCEGN</sequence>
<dbReference type="InterPro" id="IPR043504">
    <property type="entry name" value="Peptidase_S1_PA_chymotrypsin"/>
</dbReference>
<dbReference type="GO" id="GO:0004252">
    <property type="term" value="F:serine-type endopeptidase activity"/>
    <property type="evidence" value="ECO:0007669"/>
    <property type="project" value="InterPro"/>
</dbReference>